<accession>A0AAE0TEL3</accession>
<gene>
    <name evidence="4" type="ORF">CHS0354_007323</name>
</gene>
<evidence type="ECO:0000256" key="2">
    <source>
        <dbReference type="SAM" id="MobiDB-lite"/>
    </source>
</evidence>
<dbReference type="InterPro" id="IPR001315">
    <property type="entry name" value="CARD"/>
</dbReference>
<dbReference type="GO" id="GO:0070513">
    <property type="term" value="F:death domain binding"/>
    <property type="evidence" value="ECO:0007669"/>
    <property type="project" value="InterPro"/>
</dbReference>
<dbReference type="PANTHER" id="PTHR15034:SF5">
    <property type="entry name" value="DEATH DOMAIN-CONTAINING PROTEIN CRADD"/>
    <property type="match status" value="1"/>
</dbReference>
<dbReference type="AlphaFoldDB" id="A0AAE0TEL3"/>
<dbReference type="EMBL" id="JAEAOA010000502">
    <property type="protein sequence ID" value="KAK3608288.1"/>
    <property type="molecule type" value="Genomic_DNA"/>
</dbReference>
<comment type="caution">
    <text evidence="4">The sequence shown here is derived from an EMBL/GenBank/DDBJ whole genome shotgun (WGS) entry which is preliminary data.</text>
</comment>
<dbReference type="Gene3D" id="1.10.533.10">
    <property type="entry name" value="Death Domain, Fas"/>
    <property type="match status" value="1"/>
</dbReference>
<reference evidence="4" key="2">
    <citation type="journal article" date="2021" name="Genome Biol. Evol.">
        <title>Developing a high-quality reference genome for a parasitic bivalve with doubly uniparental inheritance (Bivalvia: Unionida).</title>
        <authorList>
            <person name="Smith C.H."/>
        </authorList>
    </citation>
    <scope>NUCLEOTIDE SEQUENCE</scope>
    <source>
        <strain evidence="4">CHS0354</strain>
        <tissue evidence="4">Mantle</tissue>
    </source>
</reference>
<dbReference type="PANTHER" id="PTHR15034">
    <property type="entry name" value="DEATH DOMAIN-CONTAINING PROTEIN CRADD"/>
    <property type="match status" value="1"/>
</dbReference>
<dbReference type="GO" id="GO:0042981">
    <property type="term" value="P:regulation of apoptotic process"/>
    <property type="evidence" value="ECO:0007669"/>
    <property type="project" value="InterPro"/>
</dbReference>
<feature type="domain" description="CARD" evidence="3">
    <location>
        <begin position="4"/>
        <end position="82"/>
    </location>
</feature>
<evidence type="ECO:0000313" key="4">
    <source>
        <dbReference type="EMBL" id="KAK3608288.1"/>
    </source>
</evidence>
<keyword evidence="5" id="KW-1185">Reference proteome</keyword>
<feature type="coiled-coil region" evidence="1">
    <location>
        <begin position="294"/>
        <end position="426"/>
    </location>
</feature>
<evidence type="ECO:0000259" key="3">
    <source>
        <dbReference type="PROSITE" id="PS50209"/>
    </source>
</evidence>
<proteinExistence type="predicted"/>
<keyword evidence="1" id="KW-0175">Coiled coil</keyword>
<reference evidence="4" key="3">
    <citation type="submission" date="2023-05" db="EMBL/GenBank/DDBJ databases">
        <authorList>
            <person name="Smith C.H."/>
        </authorList>
    </citation>
    <scope>NUCLEOTIDE SEQUENCE</scope>
    <source>
        <strain evidence="4">CHS0354</strain>
        <tissue evidence="4">Mantle</tissue>
    </source>
</reference>
<dbReference type="InterPro" id="IPR037939">
    <property type="entry name" value="CRADD"/>
</dbReference>
<sequence>MAEHESEYENFLIENTFILTKYIYAEDFYDYLTSKHVLSSDDKELIDCRYSNPTRRQRAGKLLELLQKKGYEGFRHFMDYLEWEYSHVYEIITKKKARVPPLNYHPQTLEHKRRSRDLWLMDTLTPTMMTEQLQKCFQQNQGLQITLDEFTRVLKIGQDEKKDLEKGMENMRNKFERSEKENADLHRALNSCLKEIDQLKDDKTVLYQDTIQAKTECQNYRDRWAQVQMEKDDLIKQLQDAKDMLAEMECSGKPHRISEPGLPKLPPKPPRDILAKFLKEAKPEKNPNPPNRSETNFQAKLSILENDLQEEKQKNEELMEQYEQLRSELDEKERELRKASKTIARHEQQNQILQNSLDDAKVQKEKYYQNILTLEEEKMKLESSRSEEHRKYREEITKTSDLFKANHQLKADLDDYKEKCYRLELQLRTSFRDSGELPSEDISESAENIPDKVDRTYQFVKQISGGYPMIKSSTLPVIISGVQSKDEPMISPNMKTALTNSIFETEYKPMKPLGPTISTKAIAGSINEKPDPGHRLHFGSYKRGYDLNHPHMRRQLGDGDEVQSISSHESSETEKESPGHILFAAYKVLFPFYQDSDIGGNAVSVKVRPSALSDIKIMGGNFTGIFVCQAKGIPELKEGDKLKNIIITVQGLSSRERDFEGCTLEEAYKMILQEEHFSEGYSQREVTLTIVRNEKYYRTACQWMTENNKTGDYFFVRCAQSNYGLNRGDILLIRDTRDESKKWRGYSLNRESGEKVGEERQLMNYRDAQMGIIKQISNDESTSKQRKKKAFRTRDFYERVLPMKACHKMPVKLFGHNDILDAILNIMNENSTMFIAKTGEGKKHIDVADLRQDKHIMISDSEDYSVSTRRIQFINVYIEVDIGERKKAQILGNILNLNLQVGYADISDNAISKKEYLTRSGRSYEVLVVSNSSITDKTTLVRALESTVEKAQDQLLWLCESEMDSSEAEKYIRFLGHSSNSISGRSSIDSTPDCVYTRQESSNLP</sequence>
<protein>
    <recommendedName>
        <fullName evidence="3">CARD domain-containing protein</fullName>
    </recommendedName>
</protein>
<dbReference type="PROSITE" id="PS50209">
    <property type="entry name" value="CARD"/>
    <property type="match status" value="1"/>
</dbReference>
<evidence type="ECO:0000256" key="1">
    <source>
        <dbReference type="SAM" id="Coils"/>
    </source>
</evidence>
<reference evidence="4" key="1">
    <citation type="journal article" date="2021" name="Genome Biol. Evol.">
        <title>A High-Quality Reference Genome for a Parasitic Bivalve with Doubly Uniparental Inheritance (Bivalvia: Unionida).</title>
        <authorList>
            <person name="Smith C.H."/>
        </authorList>
    </citation>
    <scope>NUCLEOTIDE SEQUENCE</scope>
    <source>
        <strain evidence="4">CHS0354</strain>
    </source>
</reference>
<feature type="region of interest" description="Disordered" evidence="2">
    <location>
        <begin position="549"/>
        <end position="576"/>
    </location>
</feature>
<dbReference type="SUPFAM" id="SSF47986">
    <property type="entry name" value="DEATH domain"/>
    <property type="match status" value="1"/>
</dbReference>
<evidence type="ECO:0000313" key="5">
    <source>
        <dbReference type="Proteomes" id="UP001195483"/>
    </source>
</evidence>
<dbReference type="Proteomes" id="UP001195483">
    <property type="component" value="Unassembled WGS sequence"/>
</dbReference>
<feature type="coiled-coil region" evidence="1">
    <location>
        <begin position="154"/>
        <end position="202"/>
    </location>
</feature>
<dbReference type="InterPro" id="IPR011029">
    <property type="entry name" value="DEATH-like_dom_sf"/>
</dbReference>
<dbReference type="GO" id="GO:0002020">
    <property type="term" value="F:protease binding"/>
    <property type="evidence" value="ECO:0007669"/>
    <property type="project" value="InterPro"/>
</dbReference>
<feature type="region of interest" description="Disordered" evidence="2">
    <location>
        <begin position="982"/>
        <end position="1005"/>
    </location>
</feature>
<organism evidence="4 5">
    <name type="scientific">Potamilus streckersoni</name>
    <dbReference type="NCBI Taxonomy" id="2493646"/>
    <lineage>
        <taxon>Eukaryota</taxon>
        <taxon>Metazoa</taxon>
        <taxon>Spiralia</taxon>
        <taxon>Lophotrochozoa</taxon>
        <taxon>Mollusca</taxon>
        <taxon>Bivalvia</taxon>
        <taxon>Autobranchia</taxon>
        <taxon>Heteroconchia</taxon>
        <taxon>Palaeoheterodonta</taxon>
        <taxon>Unionida</taxon>
        <taxon>Unionoidea</taxon>
        <taxon>Unionidae</taxon>
        <taxon>Ambleminae</taxon>
        <taxon>Lampsilini</taxon>
        <taxon>Potamilus</taxon>
    </lineage>
</organism>
<dbReference type="Pfam" id="PF00619">
    <property type="entry name" value="CARD"/>
    <property type="match status" value="1"/>
</dbReference>
<name>A0AAE0TEL3_9BIVA</name>